<dbReference type="Proteomes" id="UP000001901">
    <property type="component" value="Chromosome"/>
</dbReference>
<dbReference type="eggNOG" id="ENOG502N5AU">
    <property type="taxonomic scope" value="Archaea"/>
</dbReference>
<evidence type="ECO:0000313" key="1">
    <source>
        <dbReference type="EMBL" id="ADB58828.1"/>
    </source>
</evidence>
<dbReference type="PaxDb" id="572546-Arcpr_1784"/>
<dbReference type="EMBL" id="CP001857">
    <property type="protein sequence ID" value="ADB58828.1"/>
    <property type="molecule type" value="Genomic_DNA"/>
</dbReference>
<dbReference type="AlphaFoldDB" id="D2RFD4"/>
<proteinExistence type="predicted"/>
<name>D2RFD4_ARCPA</name>
<sequence length="59" mass="7108">MAEKLEKLRREGKTLSDVIKRIVETYEELEDYIDEKWGKLQRDKEKFIDLEDYASSRGL</sequence>
<evidence type="ECO:0000313" key="2">
    <source>
        <dbReference type="Proteomes" id="UP000001901"/>
    </source>
</evidence>
<gene>
    <name evidence="1" type="ordered locus">Arcpr_1784</name>
</gene>
<keyword evidence="2" id="KW-1185">Reference proteome</keyword>
<protein>
    <submittedName>
        <fullName evidence="1">Uncharacterized protein</fullName>
    </submittedName>
</protein>
<organism evidence="1 2">
    <name type="scientific">Archaeoglobus profundus (strain DSM 5631 / JCM 9629 / NBRC 100127 / Av18)</name>
    <dbReference type="NCBI Taxonomy" id="572546"/>
    <lineage>
        <taxon>Archaea</taxon>
        <taxon>Methanobacteriati</taxon>
        <taxon>Methanobacteriota</taxon>
        <taxon>Archaeoglobi</taxon>
        <taxon>Archaeoglobales</taxon>
        <taxon>Archaeoglobaceae</taxon>
        <taxon>Archaeoglobus</taxon>
    </lineage>
</organism>
<reference evidence="1 2" key="1">
    <citation type="journal article" date="2010" name="Stand. Genomic Sci.">
        <title>Complete genome sequence of Archaeoglobus profundus type strain (AV18).</title>
        <authorList>
            <person name="von Jan M."/>
            <person name="Lapidus A."/>
            <person name="Del Rio T.G."/>
            <person name="Copeland A."/>
            <person name="Tice H."/>
            <person name="Cheng J.F."/>
            <person name="Lucas S."/>
            <person name="Chen F."/>
            <person name="Nolan M."/>
            <person name="Goodwin L."/>
            <person name="Han C."/>
            <person name="Pitluck S."/>
            <person name="Liolios K."/>
            <person name="Ivanova N."/>
            <person name="Mavromatis K."/>
            <person name="Ovchinnikova G."/>
            <person name="Chertkov O."/>
            <person name="Pati A."/>
            <person name="Chen A."/>
            <person name="Palaniappan K."/>
            <person name="Land M."/>
            <person name="Hauser L."/>
            <person name="Chang Y.J."/>
            <person name="Jeffries C.D."/>
            <person name="Saunders E."/>
            <person name="Brettin T."/>
            <person name="Detter J.C."/>
            <person name="Chain P."/>
            <person name="Eichinger K."/>
            <person name="Huber H."/>
            <person name="Spring S."/>
            <person name="Rohde M."/>
            <person name="Goker M."/>
            <person name="Wirth R."/>
            <person name="Woyke T."/>
            <person name="Bristow J."/>
            <person name="Eisen J.A."/>
            <person name="Markowitz V."/>
            <person name="Hugenholtz P."/>
            <person name="Kyrpides N.C."/>
            <person name="Klenk H.P."/>
        </authorList>
    </citation>
    <scope>NUCLEOTIDE SEQUENCE [LARGE SCALE GENOMIC DNA]</scope>
    <source>
        <strain evidence="2">DSM 5631 / JCM 9629 / NBRC 100127 / Av18</strain>
    </source>
</reference>
<accession>D2RFD4</accession>
<dbReference type="HOGENOM" id="CLU_2783821_0_0_2"/>
<dbReference type="KEGG" id="apo:Arcpr_1784"/>